<evidence type="ECO:0000313" key="2">
    <source>
        <dbReference type="Proteomes" id="UP000033998"/>
    </source>
</evidence>
<evidence type="ECO:0000313" key="1">
    <source>
        <dbReference type="EMBL" id="KKR01400.1"/>
    </source>
</evidence>
<dbReference type="EMBL" id="LBWE01000008">
    <property type="protein sequence ID" value="KKR01400.1"/>
    <property type="molecule type" value="Genomic_DNA"/>
</dbReference>
<protein>
    <recommendedName>
        <fullName evidence="3">Type 4 fimbrial biogenesis protein PilX N-terminal domain-containing protein</fullName>
    </recommendedName>
</protein>
<sequence length="155" mass="16234">MIKMNFKKIKNNRGFVILFAVTISSILLAIALGVANIALKEIKFGTGAKDTNDSFFAADTGAEYALFSDKTGSSIFVPTPNPGAKMSYPTIFISGLGSTGLSCAIVNVEKDNISSPMATTVISKGYNVGGSALGVLPVSCIPPSNSIEREIKVSY</sequence>
<accession>A0A837HMR7</accession>
<gene>
    <name evidence="1" type="ORF">UT27_C0008G0020</name>
</gene>
<dbReference type="AlphaFoldDB" id="A0A837HMR7"/>
<comment type="caution">
    <text evidence="1">The sequence shown here is derived from an EMBL/GenBank/DDBJ whole genome shotgun (WGS) entry which is preliminary data.</text>
</comment>
<dbReference type="Proteomes" id="UP000033998">
    <property type="component" value="Unassembled WGS sequence"/>
</dbReference>
<evidence type="ECO:0008006" key="3">
    <source>
        <dbReference type="Google" id="ProtNLM"/>
    </source>
</evidence>
<organism evidence="1 2">
    <name type="scientific">Candidatus Nomurabacteria bacterium GW2011_GWD2_39_12</name>
    <dbReference type="NCBI Taxonomy" id="1618759"/>
    <lineage>
        <taxon>Bacteria</taxon>
        <taxon>Candidatus Nomuraibacteriota</taxon>
    </lineage>
</organism>
<name>A0A837HMR7_9BACT</name>
<reference evidence="1 2" key="1">
    <citation type="journal article" date="2015" name="Nature">
        <title>rRNA introns, odd ribosomes, and small enigmatic genomes across a large radiation of phyla.</title>
        <authorList>
            <person name="Brown C.T."/>
            <person name="Hug L.A."/>
            <person name="Thomas B.C."/>
            <person name="Sharon I."/>
            <person name="Castelle C.J."/>
            <person name="Singh A."/>
            <person name="Wilkins M.J."/>
            <person name="Williams K.H."/>
            <person name="Banfield J.F."/>
        </authorList>
    </citation>
    <scope>NUCLEOTIDE SEQUENCE [LARGE SCALE GENOMIC DNA]</scope>
</reference>
<proteinExistence type="predicted"/>